<evidence type="ECO:0000256" key="1">
    <source>
        <dbReference type="ARBA" id="ARBA00011245"/>
    </source>
</evidence>
<evidence type="ECO:0000256" key="2">
    <source>
        <dbReference type="ARBA" id="ARBA00022617"/>
    </source>
</evidence>
<dbReference type="PROSITE" id="PS01033">
    <property type="entry name" value="GLOBIN"/>
    <property type="match status" value="1"/>
</dbReference>
<dbReference type="GO" id="GO:0005506">
    <property type="term" value="F:iron ion binding"/>
    <property type="evidence" value="ECO:0007669"/>
    <property type="project" value="InterPro"/>
</dbReference>
<dbReference type="GO" id="GO:0020037">
    <property type="term" value="F:heme binding"/>
    <property type="evidence" value="ECO:0007669"/>
    <property type="project" value="InterPro"/>
</dbReference>
<name>A0A7I8WUZ7_BURXY</name>
<evidence type="ECO:0000256" key="5">
    <source>
        <dbReference type="RuleBase" id="RU000356"/>
    </source>
</evidence>
<sequence>MFSEFLLNNGRSARVEYELSRISDKHREVYKDTFKLIGRSKVRNGTNILLRLFSETPQYKDIWPQFRPIPDSSLMNSEVLRKHAHTYMGGLKRIIDSHDQDKLEAELKRIAQSHVKWGIYKAHLMDMLPCLLAVLSQYTDLNDDIKDAWATLFDVIANMIDIFRD</sequence>
<dbReference type="EMBL" id="CAJFCV020000004">
    <property type="protein sequence ID" value="CAG9116944.1"/>
    <property type="molecule type" value="Genomic_DNA"/>
</dbReference>
<comment type="caution">
    <text evidence="7">The sequence shown here is derived from an EMBL/GenBank/DDBJ whole genome shotgun (WGS) entry which is preliminary data.</text>
</comment>
<dbReference type="InterPro" id="IPR009050">
    <property type="entry name" value="Globin-like_sf"/>
</dbReference>
<dbReference type="EMBL" id="CAJFDI010000004">
    <property type="protein sequence ID" value="CAD5227111.1"/>
    <property type="molecule type" value="Genomic_DNA"/>
</dbReference>
<keyword evidence="5" id="KW-0813">Transport</keyword>
<keyword evidence="4" id="KW-0408">Iron</keyword>
<dbReference type="GO" id="GO:0005344">
    <property type="term" value="F:oxygen carrier activity"/>
    <property type="evidence" value="ECO:0007669"/>
    <property type="project" value="UniProtKB-KW"/>
</dbReference>
<dbReference type="Gene3D" id="1.10.490.10">
    <property type="entry name" value="Globins"/>
    <property type="match status" value="1"/>
</dbReference>
<dbReference type="InterPro" id="IPR013314">
    <property type="entry name" value="Globin_lamprey/hagfish"/>
</dbReference>
<dbReference type="GO" id="GO:0016491">
    <property type="term" value="F:oxidoreductase activity"/>
    <property type="evidence" value="ECO:0007669"/>
    <property type="project" value="TreeGrafter"/>
</dbReference>
<comment type="subunit">
    <text evidence="1">Monomer.</text>
</comment>
<evidence type="ECO:0000259" key="6">
    <source>
        <dbReference type="PROSITE" id="PS01033"/>
    </source>
</evidence>
<dbReference type="InterPro" id="IPR012292">
    <property type="entry name" value="Globin/Proto"/>
</dbReference>
<evidence type="ECO:0000256" key="4">
    <source>
        <dbReference type="ARBA" id="ARBA00023004"/>
    </source>
</evidence>
<evidence type="ECO:0000256" key="3">
    <source>
        <dbReference type="ARBA" id="ARBA00022723"/>
    </source>
</evidence>
<dbReference type="CDD" id="cd01040">
    <property type="entry name" value="Mb-like"/>
    <property type="match status" value="1"/>
</dbReference>
<dbReference type="Proteomes" id="UP000582659">
    <property type="component" value="Unassembled WGS sequence"/>
</dbReference>
<dbReference type="PANTHER" id="PTHR46783:SF1">
    <property type="entry name" value="CYTOGLOBIN-1-RELATED"/>
    <property type="match status" value="1"/>
</dbReference>
<dbReference type="PANTHER" id="PTHR46783">
    <property type="entry name" value="CYTOGLOBIN"/>
    <property type="match status" value="1"/>
</dbReference>
<dbReference type="InterPro" id="IPR044399">
    <property type="entry name" value="Mb-like_M"/>
</dbReference>
<comment type="similarity">
    <text evidence="5">Belongs to the globin family.</text>
</comment>
<dbReference type="GO" id="GO:0019825">
    <property type="term" value="F:oxygen binding"/>
    <property type="evidence" value="ECO:0007669"/>
    <property type="project" value="InterPro"/>
</dbReference>
<keyword evidence="2 5" id="KW-0349">Heme</keyword>
<feature type="domain" description="Globin" evidence="6">
    <location>
        <begin position="21"/>
        <end position="165"/>
    </location>
</feature>
<evidence type="ECO:0000313" key="7">
    <source>
        <dbReference type="EMBL" id="CAD5227111.1"/>
    </source>
</evidence>
<dbReference type="SMR" id="A0A7I8WUZ7"/>
<dbReference type="AlphaFoldDB" id="A0A7I8WUZ7"/>
<protein>
    <submittedName>
        <fullName evidence="7">(pine wood nematode) hypothetical protein</fullName>
    </submittedName>
</protein>
<keyword evidence="3" id="KW-0479">Metal-binding</keyword>
<proteinExistence type="inferred from homology"/>
<organism evidence="7 8">
    <name type="scientific">Bursaphelenchus xylophilus</name>
    <name type="common">Pinewood nematode worm</name>
    <name type="synonym">Aphelenchoides xylophilus</name>
    <dbReference type="NCBI Taxonomy" id="6326"/>
    <lineage>
        <taxon>Eukaryota</taxon>
        <taxon>Metazoa</taxon>
        <taxon>Ecdysozoa</taxon>
        <taxon>Nematoda</taxon>
        <taxon>Chromadorea</taxon>
        <taxon>Rhabditida</taxon>
        <taxon>Tylenchina</taxon>
        <taxon>Tylenchomorpha</taxon>
        <taxon>Aphelenchoidea</taxon>
        <taxon>Aphelenchoididae</taxon>
        <taxon>Bursaphelenchus</taxon>
    </lineage>
</organism>
<dbReference type="Proteomes" id="UP000659654">
    <property type="component" value="Unassembled WGS sequence"/>
</dbReference>
<keyword evidence="5" id="KW-0561">Oxygen transport</keyword>
<dbReference type="SUPFAM" id="SSF46458">
    <property type="entry name" value="Globin-like"/>
    <property type="match status" value="1"/>
</dbReference>
<dbReference type="InterPro" id="IPR000971">
    <property type="entry name" value="Globin"/>
</dbReference>
<keyword evidence="8" id="KW-1185">Reference proteome</keyword>
<gene>
    <name evidence="7" type="ORF">BXYJ_LOCUS9656</name>
</gene>
<dbReference type="OrthoDB" id="436496at2759"/>
<evidence type="ECO:0000313" key="8">
    <source>
        <dbReference type="Proteomes" id="UP000659654"/>
    </source>
</evidence>
<reference evidence="7" key="1">
    <citation type="submission" date="2020-09" db="EMBL/GenBank/DDBJ databases">
        <authorList>
            <person name="Kikuchi T."/>
        </authorList>
    </citation>
    <scope>NUCLEOTIDE SEQUENCE</scope>
    <source>
        <strain evidence="7">Ka4C1</strain>
    </source>
</reference>
<accession>A0A7I8WUZ7</accession>
<dbReference type="Pfam" id="PF00042">
    <property type="entry name" value="Globin"/>
    <property type="match status" value="1"/>
</dbReference>